<dbReference type="OrthoDB" id="1805474at2"/>
<dbReference type="eggNOG" id="COG1688">
    <property type="taxonomic scope" value="Bacteria"/>
</dbReference>
<dbReference type="InterPro" id="IPR013422">
    <property type="entry name" value="CRISPR-assoc_prot_Cas5_N"/>
</dbReference>
<proteinExistence type="predicted"/>
<keyword evidence="3" id="KW-1185">Reference proteome</keyword>
<protein>
    <submittedName>
        <fullName evidence="2">CRISPR-associated protein Cas5</fullName>
    </submittedName>
</protein>
<dbReference type="STRING" id="1209989.TepRe1_0109"/>
<dbReference type="EMBL" id="HF563609">
    <property type="protein sequence ID" value="CCP24803.1"/>
    <property type="molecule type" value="Genomic_DNA"/>
</dbReference>
<dbReference type="KEGG" id="tae:TepiRe1_0113"/>
<evidence type="ECO:0000256" key="1">
    <source>
        <dbReference type="ARBA" id="ARBA00023118"/>
    </source>
</evidence>
<name>F4LS57_TEPAE</name>
<sequence>MKVISFHLKGKMAHFRKFYSNASALSYFVPPRTTICGIIAGLLGLERDGYYDDFSLDNCKITITSCSPLKKTMQKLNYLMIKSVQDLNGSQENHSQTATELVIPQDIRSGYIDYKIWFHHCDNKIMSDVESIINDCSPFYESKWSCVALGSAFNLGWIEKGEILEAEEKFVKSKKLVSSSIPIHNIEEIKVDEINTNKVYKLIKEEVPLEFDQQRRITKEGLKEILINVNGDYIPAVVDSFVSLDNGEVITWLE</sequence>
<dbReference type="GO" id="GO:0051607">
    <property type="term" value="P:defense response to virus"/>
    <property type="evidence" value="ECO:0007669"/>
    <property type="project" value="UniProtKB-KW"/>
</dbReference>
<evidence type="ECO:0000313" key="3">
    <source>
        <dbReference type="Proteomes" id="UP000010802"/>
    </source>
</evidence>
<accession>L0RYV4</accession>
<organism evidence="2 3">
    <name type="scientific">Tepidanaerobacter acetatoxydans (strain DSM 21804 / JCM 16047 / Re1)</name>
    <dbReference type="NCBI Taxonomy" id="1209989"/>
    <lineage>
        <taxon>Bacteria</taxon>
        <taxon>Bacillati</taxon>
        <taxon>Bacillota</taxon>
        <taxon>Clostridia</taxon>
        <taxon>Thermosediminibacterales</taxon>
        <taxon>Tepidanaerobacteraceae</taxon>
        <taxon>Tepidanaerobacter</taxon>
    </lineage>
</organism>
<evidence type="ECO:0000313" key="2">
    <source>
        <dbReference type="EMBL" id="CCP24803.1"/>
    </source>
</evidence>
<accession>F4LS57</accession>
<keyword evidence="1" id="KW-0051">Antiviral defense</keyword>
<dbReference type="AlphaFoldDB" id="F4LS57"/>
<dbReference type="KEGG" id="tep:TepRe1_0109"/>
<gene>
    <name evidence="2" type="ordered locus">TEPIRE1_0113</name>
</gene>
<dbReference type="NCBIfam" id="TIGR02593">
    <property type="entry name" value="CRISPR_cas5"/>
    <property type="match status" value="1"/>
</dbReference>
<dbReference type="HOGENOM" id="CLU_090888_1_0_9"/>
<dbReference type="PATRIC" id="fig|1209989.3.peg.132"/>
<dbReference type="RefSeq" id="WP_013777244.1">
    <property type="nucleotide sequence ID" value="NC_015519.1"/>
</dbReference>
<dbReference type="Proteomes" id="UP000010802">
    <property type="component" value="Chromosome"/>
</dbReference>
<reference evidence="3" key="1">
    <citation type="journal article" date="2013" name="Genome Announc.">
        <title>First genome sequence of a syntrophic acetate-oxidizing bacterium, Tepidanaerobacter acetatoxydans strain Re1.</title>
        <authorList>
            <person name="Manzoor S."/>
            <person name="Bongcam-Rudloff E."/>
            <person name="Schnurer A."/>
            <person name="Muller B."/>
        </authorList>
    </citation>
    <scope>NUCLEOTIDE SEQUENCE [LARGE SCALE GENOMIC DNA]</scope>
    <source>
        <strain evidence="3">Re1</strain>
    </source>
</reference>